<dbReference type="AlphaFoldDB" id="A0A0F9YSP0"/>
<dbReference type="Pfam" id="PF00996">
    <property type="entry name" value="GDI"/>
    <property type="match status" value="1"/>
</dbReference>
<dbReference type="InterPro" id="IPR036188">
    <property type="entry name" value="FAD/NAD-bd_sf"/>
</dbReference>
<keyword evidence="4" id="KW-1185">Reference proteome</keyword>
<comment type="similarity">
    <text evidence="1 2">Belongs to the Rab GDI family.</text>
</comment>
<dbReference type="Gene3D" id="3.50.50.60">
    <property type="entry name" value="FAD/NAD(P)-binding domain"/>
    <property type="match status" value="1"/>
</dbReference>
<dbReference type="RefSeq" id="XP_024331299.1">
    <property type="nucleotide sequence ID" value="XM_024474297.1"/>
</dbReference>
<reference evidence="3 4" key="1">
    <citation type="journal article" date="2015" name="Environ. Microbiol.">
        <title>Genome analyses suggest the presence of polyploidy and recent human-driven expansions in eight global populations of the honeybee pathogen Nosema ceranae.</title>
        <authorList>
            <person name="Pelin A."/>
            <person name="Selman M."/>
            <person name="Aris-Brosou S."/>
            <person name="Farinelli L."/>
            <person name="Corradi N."/>
        </authorList>
    </citation>
    <scope>NUCLEOTIDE SEQUENCE [LARGE SCALE GENOMIC DNA]</scope>
    <source>
        <strain evidence="3 4">PA08 1199</strain>
    </source>
</reference>
<dbReference type="SUPFAM" id="SSF51905">
    <property type="entry name" value="FAD/NAD(P)-binding domain"/>
    <property type="match status" value="1"/>
</dbReference>
<name>A0A0F9YSP0_9MICR</name>
<dbReference type="Proteomes" id="UP000034350">
    <property type="component" value="Unassembled WGS sequence"/>
</dbReference>
<dbReference type="GO" id="GO:0005093">
    <property type="term" value="F:Rab GDP-dissociation inhibitor activity"/>
    <property type="evidence" value="ECO:0007669"/>
    <property type="project" value="InterPro"/>
</dbReference>
<dbReference type="PANTHER" id="PTHR11787:SF8">
    <property type="entry name" value="RAB GDP DISSOCIATION INHIBITOR"/>
    <property type="match status" value="1"/>
</dbReference>
<dbReference type="Gene3D" id="3.30.519.10">
    <property type="entry name" value="Guanine Nucleotide Dissociation Inhibitor, domain 2"/>
    <property type="match status" value="1"/>
</dbReference>
<dbReference type="PRINTS" id="PR00892">
    <property type="entry name" value="RABGDI"/>
</dbReference>
<gene>
    <name evidence="3" type="ORF">AAJ76_1800055266</name>
</gene>
<dbReference type="GO" id="GO:0015031">
    <property type="term" value="P:protein transport"/>
    <property type="evidence" value="ECO:0007669"/>
    <property type="project" value="InterPro"/>
</dbReference>
<dbReference type="OMA" id="FETKAKM"/>
<protein>
    <recommendedName>
        <fullName evidence="2">Rab GDP dissociation inhibitor</fullName>
    </recommendedName>
</protein>
<sequence length="427" mass="48606">MEPTHYDFIILGSGFVESTLASILANENKKVIVLDRNDVYGADLATLQYSQLEDYFGTNVKHPDLMTLNKDFCIDITPKLLLADSDVVKLLIKYKIDDTLEFVNIPGSFIYKNKLHHVPCSEAQSLKTGLVGFWEKYHVMKFFWDVKAYGGNPNSYVFKKTMREEFAKYGLSKDVIEFIGHGIALNLDDSYLDKHPKETFDKICQYVKSLMSFESTLKSPYIYPKYGISGIIQGFIRNACIHKAEVMLRADIIDINTESNTIKVIEPVDKKELCITADKIIADQSYIQMHNASYEVIRGICILKGESEITKKASSSQILFLKSEYKRKNDIFVVILGKDEEATPDGYKVAIISTVKETSDPEKEILPVVSKLGNIVRSFVEVRNVYKTDDYKNILFTKGVDESTHFESLFSELCDICKKLDIKLDLN</sequence>
<evidence type="ECO:0000313" key="4">
    <source>
        <dbReference type="Proteomes" id="UP000034350"/>
    </source>
</evidence>
<dbReference type="Gene3D" id="1.10.405.10">
    <property type="entry name" value="Guanine Nucleotide Dissociation Inhibitor, domain 1"/>
    <property type="match status" value="1"/>
</dbReference>
<dbReference type="EMBL" id="JPQZ01000018">
    <property type="protein sequence ID" value="KKO75557.1"/>
    <property type="molecule type" value="Genomic_DNA"/>
</dbReference>
<dbReference type="GO" id="GO:0005737">
    <property type="term" value="C:cytoplasm"/>
    <property type="evidence" value="ECO:0007669"/>
    <property type="project" value="TreeGrafter"/>
</dbReference>
<accession>A0A0F9YSP0</accession>
<dbReference type="SUPFAM" id="SSF54373">
    <property type="entry name" value="FAD-linked reductases, C-terminal domain"/>
    <property type="match status" value="1"/>
</dbReference>
<dbReference type="OrthoDB" id="9446342at2759"/>
<dbReference type="PANTHER" id="PTHR11787">
    <property type="entry name" value="RAB GDP-DISSOCIATION INHIBITOR"/>
    <property type="match status" value="1"/>
</dbReference>
<dbReference type="GO" id="GO:0007264">
    <property type="term" value="P:small GTPase-mediated signal transduction"/>
    <property type="evidence" value="ECO:0007669"/>
    <property type="project" value="InterPro"/>
</dbReference>
<dbReference type="GO" id="GO:0016192">
    <property type="term" value="P:vesicle-mediated transport"/>
    <property type="evidence" value="ECO:0007669"/>
    <property type="project" value="TreeGrafter"/>
</dbReference>
<organism evidence="3 4">
    <name type="scientific">Vairimorpha ceranae</name>
    <dbReference type="NCBI Taxonomy" id="40302"/>
    <lineage>
        <taxon>Eukaryota</taxon>
        <taxon>Fungi</taxon>
        <taxon>Fungi incertae sedis</taxon>
        <taxon>Microsporidia</taxon>
        <taxon>Nosematidae</taxon>
        <taxon>Vairimorpha</taxon>
    </lineage>
</organism>
<evidence type="ECO:0000313" key="3">
    <source>
        <dbReference type="EMBL" id="KKO75557.1"/>
    </source>
</evidence>
<dbReference type="VEuPathDB" id="MicrosporidiaDB:NCER_100747"/>
<evidence type="ECO:0000256" key="1">
    <source>
        <dbReference type="ARBA" id="ARBA00005593"/>
    </source>
</evidence>
<dbReference type="VEuPathDB" id="MicrosporidiaDB:G9O61_00g015460"/>
<proteinExistence type="inferred from homology"/>
<comment type="caution">
    <text evidence="3">The sequence shown here is derived from an EMBL/GenBank/DDBJ whole genome shotgun (WGS) entry which is preliminary data.</text>
</comment>
<dbReference type="InterPro" id="IPR018203">
    <property type="entry name" value="GDP_dissociation_inhibitor"/>
</dbReference>
<dbReference type="GeneID" id="36319212"/>
<dbReference type="VEuPathDB" id="MicrosporidiaDB:AAJ76_1800055266"/>
<dbReference type="InterPro" id="IPR000806">
    <property type="entry name" value="RabGDI"/>
</dbReference>
<dbReference type="PRINTS" id="PR00891">
    <property type="entry name" value="RABGDIREP"/>
</dbReference>
<evidence type="ECO:0000256" key="2">
    <source>
        <dbReference type="RuleBase" id="RU363124"/>
    </source>
</evidence>